<dbReference type="AlphaFoldDB" id="A0A5Q4Z484"/>
<proteinExistence type="predicted"/>
<sequence>MEILTLLFGSVLLVMTIGFFWSFCKALIIEFKKLD</sequence>
<dbReference type="EMBL" id="LR721750">
    <property type="protein sequence ID" value="VVV03875.1"/>
    <property type="molecule type" value="Genomic_DNA"/>
</dbReference>
<keyword evidence="1" id="KW-1133">Transmembrane helix</keyword>
<feature type="transmembrane region" description="Helical" evidence="1">
    <location>
        <begin position="6"/>
        <end position="28"/>
    </location>
</feature>
<reference evidence="2" key="1">
    <citation type="submission" date="2019-09" db="EMBL/GenBank/DDBJ databases">
        <authorList>
            <person name="Hjerde E."/>
        </authorList>
    </citation>
    <scope>NUCLEOTIDE SEQUENCE</scope>
    <source>
        <strain evidence="2">06/09/160</strain>
    </source>
</reference>
<protein>
    <submittedName>
        <fullName evidence="2">Uncharacterized protein</fullName>
    </submittedName>
</protein>
<evidence type="ECO:0000313" key="2">
    <source>
        <dbReference type="EMBL" id="VVV03875.1"/>
    </source>
</evidence>
<keyword evidence="1" id="KW-0472">Membrane</keyword>
<gene>
    <name evidence="2" type="ORF">AW0309160_01258</name>
</gene>
<keyword evidence="1" id="KW-0812">Transmembrane</keyword>
<accession>A0A5Q4Z484</accession>
<organism evidence="2">
    <name type="scientific">Aliivibrio wodanis</name>
    <dbReference type="NCBI Taxonomy" id="80852"/>
    <lineage>
        <taxon>Bacteria</taxon>
        <taxon>Pseudomonadati</taxon>
        <taxon>Pseudomonadota</taxon>
        <taxon>Gammaproteobacteria</taxon>
        <taxon>Vibrionales</taxon>
        <taxon>Vibrionaceae</taxon>
        <taxon>Aliivibrio</taxon>
    </lineage>
</organism>
<evidence type="ECO:0000256" key="1">
    <source>
        <dbReference type="SAM" id="Phobius"/>
    </source>
</evidence>
<name>A0A5Q4Z484_9GAMM</name>